<evidence type="ECO:0000256" key="1">
    <source>
        <dbReference type="SAM" id="MobiDB-lite"/>
    </source>
</evidence>
<sequence>MAYKDDTEKPKQPAVAPSNSSNTEIVARPGETQFYPPQDAAAATNPAGIGLFYQAFQSTNMPTNQIYITPNMQPMALCASQEMSAYGAPIHPASTTFAATKNISRS</sequence>
<dbReference type="EMBL" id="SWLB01000009">
    <property type="protein sequence ID" value="KAF3334823.1"/>
    <property type="molecule type" value="Genomic_DNA"/>
</dbReference>
<feature type="region of interest" description="Disordered" evidence="1">
    <location>
        <begin position="1"/>
        <end position="23"/>
    </location>
</feature>
<organism evidence="2 3">
    <name type="scientific">Carex littledalei</name>
    <dbReference type="NCBI Taxonomy" id="544730"/>
    <lineage>
        <taxon>Eukaryota</taxon>
        <taxon>Viridiplantae</taxon>
        <taxon>Streptophyta</taxon>
        <taxon>Embryophyta</taxon>
        <taxon>Tracheophyta</taxon>
        <taxon>Spermatophyta</taxon>
        <taxon>Magnoliopsida</taxon>
        <taxon>Liliopsida</taxon>
        <taxon>Poales</taxon>
        <taxon>Cyperaceae</taxon>
        <taxon>Cyperoideae</taxon>
        <taxon>Cariceae</taxon>
        <taxon>Carex</taxon>
        <taxon>Carex subgen. Euthyceras</taxon>
    </lineage>
</organism>
<accession>A0A833RHJ1</accession>
<dbReference type="Proteomes" id="UP000623129">
    <property type="component" value="Unassembled WGS sequence"/>
</dbReference>
<dbReference type="AlphaFoldDB" id="A0A833RHJ1"/>
<evidence type="ECO:0000313" key="3">
    <source>
        <dbReference type="Proteomes" id="UP000623129"/>
    </source>
</evidence>
<feature type="compositionally biased region" description="Basic and acidic residues" evidence="1">
    <location>
        <begin position="1"/>
        <end position="11"/>
    </location>
</feature>
<name>A0A833RHJ1_9POAL</name>
<gene>
    <name evidence="2" type="ORF">FCM35_KLT21427</name>
</gene>
<protein>
    <submittedName>
        <fullName evidence="2">Protein FAR1-RELATED SEQUENCE 5-like isoform X1</fullName>
    </submittedName>
</protein>
<proteinExistence type="predicted"/>
<evidence type="ECO:0000313" key="2">
    <source>
        <dbReference type="EMBL" id="KAF3334823.1"/>
    </source>
</evidence>
<comment type="caution">
    <text evidence="2">The sequence shown here is derived from an EMBL/GenBank/DDBJ whole genome shotgun (WGS) entry which is preliminary data.</text>
</comment>
<reference evidence="2" key="1">
    <citation type="submission" date="2020-01" db="EMBL/GenBank/DDBJ databases">
        <title>Genome sequence of Kobresia littledalei, the first chromosome-level genome in the family Cyperaceae.</title>
        <authorList>
            <person name="Qu G."/>
        </authorList>
    </citation>
    <scope>NUCLEOTIDE SEQUENCE</scope>
    <source>
        <strain evidence="2">C.B.Clarke</strain>
        <tissue evidence="2">Leaf</tissue>
    </source>
</reference>
<keyword evidence="3" id="KW-1185">Reference proteome</keyword>